<dbReference type="EMBL" id="JGYG01000006">
    <property type="protein sequence ID" value="KFI29434.1"/>
    <property type="molecule type" value="Genomic_DNA"/>
</dbReference>
<proteinExistence type="predicted"/>
<protein>
    <submittedName>
        <fullName evidence="1">Uncharacterized protein</fullName>
    </submittedName>
</protein>
<dbReference type="eggNOG" id="ENOG5034CFX">
    <property type="taxonomic scope" value="Bacteria"/>
</dbReference>
<sequence>MLAAPLDALLPAIQQRGEHVFDPLGVQQPFLDVADHDAVQLVHRDRAALAAGFTLPRPDRAGIIAVAAVLARAQRHGPTAIAAIADTSQQVRAADDARRRHLRIVDLQPPLHRLEYLKVDQRRHRDGDDFFLGLHLAFLGPAIEAVFADIGAAGQDAVKLADAPTPAAAGEHAVPVEVADDVLDAHGAGRAVAFRC</sequence>
<accession>A0A086Y584</accession>
<name>A0A086Y584_9RHOB</name>
<evidence type="ECO:0000313" key="1">
    <source>
        <dbReference type="EMBL" id="KFI29434.1"/>
    </source>
</evidence>
<dbReference type="AlphaFoldDB" id="A0A086Y584"/>
<reference evidence="1 2" key="1">
    <citation type="submission" date="2014-03" db="EMBL/GenBank/DDBJ databases">
        <title>Genome of Haematobacter massiliensis CCUG 47968.</title>
        <authorList>
            <person name="Wang D."/>
            <person name="Wang G."/>
        </authorList>
    </citation>
    <scope>NUCLEOTIDE SEQUENCE [LARGE SCALE GENOMIC DNA]</scope>
    <source>
        <strain evidence="1 2">CCUG 47968</strain>
    </source>
</reference>
<organism evidence="1 2">
    <name type="scientific">Haematobacter massiliensis</name>
    <dbReference type="NCBI Taxonomy" id="195105"/>
    <lineage>
        <taxon>Bacteria</taxon>
        <taxon>Pseudomonadati</taxon>
        <taxon>Pseudomonadota</taxon>
        <taxon>Alphaproteobacteria</taxon>
        <taxon>Rhodobacterales</taxon>
        <taxon>Paracoccaceae</taxon>
        <taxon>Haematobacter</taxon>
    </lineage>
</organism>
<comment type="caution">
    <text evidence="1">The sequence shown here is derived from an EMBL/GenBank/DDBJ whole genome shotgun (WGS) entry which is preliminary data.</text>
</comment>
<keyword evidence="2" id="KW-1185">Reference proteome</keyword>
<evidence type="ECO:0000313" key="2">
    <source>
        <dbReference type="Proteomes" id="UP000028826"/>
    </source>
</evidence>
<gene>
    <name evidence="1" type="ORF">CN97_16195</name>
</gene>
<dbReference type="Proteomes" id="UP000028826">
    <property type="component" value="Unassembled WGS sequence"/>
</dbReference>